<accession>A0ABT0DC99</accession>
<keyword evidence="3" id="KW-1185">Reference proteome</keyword>
<sequence>MERTPSLGWLLARPIAHRALHDVAAGRIENMPSAVDAAIEGNYGIEVDVQLAADGEVVVFHDDNLDRLTTATGPVKALTGRQLQSLTFRGTTETMMTLSDLLTRVEGRVPLLIELKSGFDGDISVVERACTRLAGYRGPVAMMSFDPVLVAALRRIAPHMPRGITMEHHYEDPEWDFLSPETKFAWGQLRHAPETRPHFLAHYVKELDSPVATMARAVSGMPVLTWTVRTDQDRQMARRHADQIIFEGFRP</sequence>
<organism evidence="2 3">
    <name type="scientific">Ancylobacter crimeensis</name>
    <dbReference type="NCBI Taxonomy" id="2579147"/>
    <lineage>
        <taxon>Bacteria</taxon>
        <taxon>Pseudomonadati</taxon>
        <taxon>Pseudomonadota</taxon>
        <taxon>Alphaproteobacteria</taxon>
        <taxon>Hyphomicrobiales</taxon>
        <taxon>Xanthobacteraceae</taxon>
        <taxon>Ancylobacter</taxon>
    </lineage>
</organism>
<evidence type="ECO:0000313" key="2">
    <source>
        <dbReference type="EMBL" id="MCK0197587.1"/>
    </source>
</evidence>
<evidence type="ECO:0000313" key="3">
    <source>
        <dbReference type="Proteomes" id="UP001203284"/>
    </source>
</evidence>
<dbReference type="PANTHER" id="PTHR46211">
    <property type="entry name" value="GLYCEROPHOSPHORYL DIESTER PHOSPHODIESTERASE"/>
    <property type="match status" value="1"/>
</dbReference>
<name>A0ABT0DC99_9HYPH</name>
<dbReference type="SUPFAM" id="SSF51695">
    <property type="entry name" value="PLC-like phosphodiesterases"/>
    <property type="match status" value="1"/>
</dbReference>
<feature type="domain" description="GP-PDE" evidence="1">
    <location>
        <begin position="12"/>
        <end position="251"/>
    </location>
</feature>
<dbReference type="Proteomes" id="UP001203284">
    <property type="component" value="Unassembled WGS sequence"/>
</dbReference>
<dbReference type="EMBL" id="JALKCH010000007">
    <property type="protein sequence ID" value="MCK0197587.1"/>
    <property type="molecule type" value="Genomic_DNA"/>
</dbReference>
<dbReference type="InterPro" id="IPR017946">
    <property type="entry name" value="PLC-like_Pdiesterase_TIM-brl"/>
</dbReference>
<dbReference type="RefSeq" id="WP_247029437.1">
    <property type="nucleotide sequence ID" value="NZ_JALKCH010000007.1"/>
</dbReference>
<gene>
    <name evidence="2" type="ORF">MWN34_11755</name>
</gene>
<evidence type="ECO:0000259" key="1">
    <source>
        <dbReference type="PROSITE" id="PS51704"/>
    </source>
</evidence>
<dbReference type="InterPro" id="IPR030395">
    <property type="entry name" value="GP_PDE_dom"/>
</dbReference>
<dbReference type="PROSITE" id="PS51704">
    <property type="entry name" value="GP_PDE"/>
    <property type="match status" value="1"/>
</dbReference>
<dbReference type="Pfam" id="PF03009">
    <property type="entry name" value="GDPD"/>
    <property type="match status" value="1"/>
</dbReference>
<dbReference type="Gene3D" id="3.20.20.190">
    <property type="entry name" value="Phosphatidylinositol (PI) phosphodiesterase"/>
    <property type="match status" value="1"/>
</dbReference>
<reference evidence="2 3" key="1">
    <citation type="submission" date="2022-04" db="EMBL/GenBank/DDBJ databases">
        <authorList>
            <person name="Grouzdev D.S."/>
            <person name="Pantiukh K.S."/>
            <person name="Krutkina M.S."/>
        </authorList>
    </citation>
    <scope>NUCLEOTIDE SEQUENCE [LARGE SCALE GENOMIC DNA]</scope>
    <source>
        <strain evidence="2 3">6x-1</strain>
    </source>
</reference>
<proteinExistence type="predicted"/>
<dbReference type="PANTHER" id="PTHR46211:SF1">
    <property type="entry name" value="GLYCEROPHOSPHODIESTER PHOSPHODIESTERASE, CYTOPLASMIC"/>
    <property type="match status" value="1"/>
</dbReference>
<protein>
    <submittedName>
        <fullName evidence="2">Glycerophosphodiester phosphodiesterase</fullName>
    </submittedName>
</protein>
<comment type="caution">
    <text evidence="2">The sequence shown here is derived from an EMBL/GenBank/DDBJ whole genome shotgun (WGS) entry which is preliminary data.</text>
</comment>